<gene>
    <name evidence="2" type="ORF">C791_0294</name>
</gene>
<dbReference type="AntiFam" id="ANF00178">
    <property type="entry name" value="Shadow ORF (opposite dhbF)"/>
</dbReference>
<evidence type="ECO:0000256" key="1">
    <source>
        <dbReference type="SAM" id="MobiDB-lite"/>
    </source>
</evidence>
<feature type="compositionally biased region" description="Basic and acidic residues" evidence="1">
    <location>
        <begin position="650"/>
        <end position="666"/>
    </location>
</feature>
<evidence type="ECO:0000313" key="2">
    <source>
        <dbReference type="EMBL" id="EMD22240.1"/>
    </source>
</evidence>
<feature type="region of interest" description="Disordered" evidence="1">
    <location>
        <begin position="1"/>
        <end position="43"/>
    </location>
</feature>
<dbReference type="EMBL" id="ANMG01000100">
    <property type="protein sequence ID" value="EMD22240.1"/>
    <property type="molecule type" value="Genomic_DNA"/>
</dbReference>
<sequence>MAAGHGFPGDHEVRRQPRQAPNVQQDRMRDQEQPARVVEPDGLEQVVRQSARRVPVFVLKGPGRVTQQVDGLDYPLWTDFERPQHRSDPRQLEPQAVVVVEYELQGCGEGLDVGPGRHGQQHGLRPHRVAQFSEPEHFGQERERADAVVDHRLGRRDGGGERGRGTEFEDVLGAQFEPGPPGAARHCDRRDAVAAQQEEVAVGAHRVQSEDVRENPREGAFPVVLGRGGGLLDRRRGQCPDVELSAGRQRELVEHHERGRDHRSGQGLAHPGPQPLGIRSTGHIADERAVLRHDRGGRDLRLCGEDRFDLAEFDPVAADLHLTVGAAEVVDLAVGATPDEVPGAVQPLSGFAERVGDEAFGGQTGPPVVAAGQLDTGEIQLARHAVGHRAEAAVEDVRPRVPHRTSDGDSRALGAVGVEVGHVHGGLGGTVEVVQRDAGERTPARGGLAGQRLAAGEDPAQGAEITGGRLAAEERGEHGRDEVQGGDPPLPDQPREIRGIAVAVRFGQHHRRAFAQRPEELPHGHVEARRRLLEHAVRGREPVLVLHPREPVDDRAMRDGHTLRPSGRSRRVDHVRGVIRPGGDALDVFDGGLAGHGDLRQPGDGRNPRRRPGFGKHEPGTGVGEHEVEPVRRIVEVDRQVGGPGLVDGQQRDHQLDRPRHGDGHDLVGTGAEETQPAGQPLRPGVEVRIGQLGVLEHHRGRGRRLGDLLGEGLGQRPLGHRMRGRVELRQAAAFGGREQVDGGDRQAGIRRQRLQQPREAFREVSGRDRVDPGGVEFEAERQVLARGRDHRDREVHRVGDLDSGEPHGSGRIRALVVTREVLDDHEGVERFFLAEAGDTLDFAEAEVLVVQQGRLLVLRSPQHGGDGFGRGPAQPHRHRVDVQADSRFEAVGTGVATGDRAAEQHVVPAGEPAEEQPPSAVQDGAEGEAVRSRHGGQLRRGSRTKVQVNSRRPPFGREPSLDQPGGFVHFGQCVAPGFPGDLVIARREPPQVVRTGARFRERRVRSGVSRQQFAQQHHDRPAVGDDVVERQRQLGAVFAHPGEGRPQQGRAREVEPAHTIGLEGFRGIFGGHLPPGQFGVPGHRLDDLAAVELPETGPQRRVPVQQRLRRPAQRVGVDVAFEVQHLLDRVDVSGRAAFELRVEEEPFLQRRHGQDVGVLGERRAFGAGQLQQRSLVHSGHGGLADDRLRARGERLGSPVLEHLTWRDGQALLRRAEHQPDGQDAVAAEGEEVVVGAGRAQPEDGRDDVTQDPFPLGARRAAGGGGTEVGQGQ</sequence>
<feature type="compositionally biased region" description="Basic and acidic residues" evidence="1">
    <location>
        <begin position="255"/>
        <end position="264"/>
    </location>
</feature>
<feature type="region of interest" description="Disordered" evidence="1">
    <location>
        <begin position="1235"/>
        <end position="1273"/>
    </location>
</feature>
<proteinExistence type="predicted"/>
<feature type="region of interest" description="Disordered" evidence="1">
    <location>
        <begin position="255"/>
        <end position="275"/>
    </location>
</feature>
<feature type="compositionally biased region" description="Basic residues" evidence="1">
    <location>
        <begin position="933"/>
        <end position="944"/>
    </location>
</feature>
<comment type="caution">
    <text evidence="2">The sequence shown here is derived from an EMBL/GenBank/DDBJ whole genome shotgun (WGS) entry which is preliminary data.</text>
</comment>
<dbReference type="PATRIC" id="fig|1238180.3.peg.8025"/>
<feature type="compositionally biased region" description="Basic and acidic residues" evidence="1">
    <location>
        <begin position="471"/>
        <end position="483"/>
    </location>
</feature>
<feature type="compositionally biased region" description="Gly residues" evidence="1">
    <location>
        <begin position="1262"/>
        <end position="1273"/>
    </location>
</feature>
<dbReference type="Proteomes" id="UP000014137">
    <property type="component" value="Unassembled WGS sequence"/>
</dbReference>
<feature type="region of interest" description="Disordered" evidence="1">
    <location>
        <begin position="910"/>
        <end position="965"/>
    </location>
</feature>
<feature type="region of interest" description="Disordered" evidence="1">
    <location>
        <begin position="1004"/>
        <end position="1023"/>
    </location>
</feature>
<feature type="region of interest" description="Disordered" evidence="1">
    <location>
        <begin position="441"/>
        <end position="494"/>
    </location>
</feature>
<feature type="region of interest" description="Disordered" evidence="1">
    <location>
        <begin position="584"/>
        <end position="627"/>
    </location>
</feature>
<name>M2PRT0_9PSEU</name>
<dbReference type="AlphaFoldDB" id="M2PRT0"/>
<feature type="compositionally biased region" description="Basic and acidic residues" evidence="1">
    <location>
        <begin position="615"/>
        <end position="627"/>
    </location>
</feature>
<evidence type="ECO:0000313" key="3">
    <source>
        <dbReference type="Proteomes" id="UP000014137"/>
    </source>
</evidence>
<accession>M2PRT0</accession>
<feature type="compositionally biased region" description="Basic and acidic residues" evidence="1">
    <location>
        <begin position="597"/>
        <end position="607"/>
    </location>
</feature>
<feature type="compositionally biased region" description="Low complexity" evidence="1">
    <location>
        <begin position="444"/>
        <end position="456"/>
    </location>
</feature>
<organism evidence="2 3">
    <name type="scientific">Amycolatopsis azurea DSM 43854</name>
    <dbReference type="NCBI Taxonomy" id="1238180"/>
    <lineage>
        <taxon>Bacteria</taxon>
        <taxon>Bacillati</taxon>
        <taxon>Actinomycetota</taxon>
        <taxon>Actinomycetes</taxon>
        <taxon>Pseudonocardiales</taxon>
        <taxon>Pseudonocardiaceae</taxon>
        <taxon>Amycolatopsis</taxon>
    </lineage>
</organism>
<protein>
    <submittedName>
        <fullName evidence="2">Uncharacterized protein</fullName>
    </submittedName>
</protein>
<feature type="region of interest" description="Disordered" evidence="1">
    <location>
        <begin position="642"/>
        <end position="683"/>
    </location>
</feature>
<reference evidence="2 3" key="1">
    <citation type="submission" date="2012-10" db="EMBL/GenBank/DDBJ databases">
        <title>Genome assembly of Amycolatopsis azurea DSM 43854.</title>
        <authorList>
            <person name="Khatri I."/>
            <person name="Kaur I."/>
            <person name="Subramanian S."/>
            <person name="Mayilraj S."/>
        </authorList>
    </citation>
    <scope>NUCLEOTIDE SEQUENCE [LARGE SCALE GENOMIC DNA]</scope>
    <source>
        <strain evidence="2 3">DSM 43854</strain>
    </source>
</reference>